<name>A0AAW2E8W6_9HYME</name>
<dbReference type="Proteomes" id="UP001430953">
    <property type="component" value="Unassembled WGS sequence"/>
</dbReference>
<accession>A0AAW2E8W6</accession>
<feature type="coiled-coil region" evidence="1">
    <location>
        <begin position="43"/>
        <end position="70"/>
    </location>
</feature>
<evidence type="ECO:0000256" key="2">
    <source>
        <dbReference type="SAM" id="MobiDB-lite"/>
    </source>
</evidence>
<proteinExistence type="predicted"/>
<comment type="caution">
    <text evidence="3">The sequence shown here is derived from an EMBL/GenBank/DDBJ whole genome shotgun (WGS) entry which is preliminary data.</text>
</comment>
<gene>
    <name evidence="3" type="ORF">PUN28_020156</name>
</gene>
<feature type="compositionally biased region" description="Basic and acidic residues" evidence="2">
    <location>
        <begin position="195"/>
        <end position="209"/>
    </location>
</feature>
<reference evidence="3 4" key="1">
    <citation type="submission" date="2023-03" db="EMBL/GenBank/DDBJ databases">
        <title>High recombination rates correlate with genetic variation in Cardiocondyla obscurior ants.</title>
        <authorList>
            <person name="Errbii M."/>
        </authorList>
    </citation>
    <scope>NUCLEOTIDE SEQUENCE [LARGE SCALE GENOMIC DNA]</scope>
    <source>
        <strain evidence="3">Alpha-2009</strain>
        <tissue evidence="3">Whole body</tissue>
    </source>
</reference>
<dbReference type="EMBL" id="JADYXP020000028">
    <property type="protein sequence ID" value="KAL0099430.1"/>
    <property type="molecule type" value="Genomic_DNA"/>
</dbReference>
<protein>
    <submittedName>
        <fullName evidence="3">Uncharacterized protein</fullName>
    </submittedName>
</protein>
<keyword evidence="1" id="KW-0175">Coiled coil</keyword>
<evidence type="ECO:0000313" key="3">
    <source>
        <dbReference type="EMBL" id="KAL0099430.1"/>
    </source>
</evidence>
<evidence type="ECO:0000313" key="4">
    <source>
        <dbReference type="Proteomes" id="UP001430953"/>
    </source>
</evidence>
<feature type="region of interest" description="Disordered" evidence="2">
    <location>
        <begin position="175"/>
        <end position="209"/>
    </location>
</feature>
<organism evidence="3 4">
    <name type="scientific">Cardiocondyla obscurior</name>
    <dbReference type="NCBI Taxonomy" id="286306"/>
    <lineage>
        <taxon>Eukaryota</taxon>
        <taxon>Metazoa</taxon>
        <taxon>Ecdysozoa</taxon>
        <taxon>Arthropoda</taxon>
        <taxon>Hexapoda</taxon>
        <taxon>Insecta</taxon>
        <taxon>Pterygota</taxon>
        <taxon>Neoptera</taxon>
        <taxon>Endopterygota</taxon>
        <taxon>Hymenoptera</taxon>
        <taxon>Apocrita</taxon>
        <taxon>Aculeata</taxon>
        <taxon>Formicoidea</taxon>
        <taxon>Formicidae</taxon>
        <taxon>Myrmicinae</taxon>
        <taxon>Cardiocondyla</taxon>
    </lineage>
</organism>
<dbReference type="AlphaFoldDB" id="A0AAW2E8W6"/>
<keyword evidence="4" id="KW-1185">Reference proteome</keyword>
<sequence>MRTKLLLDREAAFAQRASKGEIQRGIERFSENRAFRARLMTRAAQKRRDRDRARDSIERLSLNRKQLIKLRRGDVTRWRDRRTAAELSIATVRSANSIRWSIGLPTTSLSSRSRAFNSGLLSRTPARVLYGALAINILNYLPASQRSICLSAVQDVRSQLPPGGPEKETAISRAISSARSGPRSKGSSAPRAAKIPREDSARLLVSRSKERERERTVQMCTLVCAGVRARLCVK</sequence>
<evidence type="ECO:0000256" key="1">
    <source>
        <dbReference type="SAM" id="Coils"/>
    </source>
</evidence>